<reference evidence="1 2" key="1">
    <citation type="submission" date="2024-07" db="EMBL/GenBank/DDBJ databases">
        <authorList>
            <person name="Hebao G."/>
        </authorList>
    </citation>
    <scope>NUCLEOTIDE SEQUENCE [LARGE SCALE GENOMIC DNA]</scope>
    <source>
        <strain evidence="1 2">ACCC 02193</strain>
    </source>
</reference>
<protein>
    <recommendedName>
        <fullName evidence="3">Fe2OG dioxygenase domain-containing protein</fullName>
    </recommendedName>
</protein>
<dbReference type="EMBL" id="JBGFFX010000001">
    <property type="protein sequence ID" value="MEY8768922.1"/>
    <property type="molecule type" value="Genomic_DNA"/>
</dbReference>
<dbReference type="RefSeq" id="WP_253460740.1">
    <property type="nucleotide sequence ID" value="NZ_JBGFFX010000001.1"/>
</dbReference>
<name>A0ABV4E205_9GAMM</name>
<organism evidence="1 2">
    <name type="scientific">Erwinia aeris</name>
    <dbReference type="NCBI Taxonomy" id="3239803"/>
    <lineage>
        <taxon>Bacteria</taxon>
        <taxon>Pseudomonadati</taxon>
        <taxon>Pseudomonadota</taxon>
        <taxon>Gammaproteobacteria</taxon>
        <taxon>Enterobacterales</taxon>
        <taxon>Erwiniaceae</taxon>
        <taxon>Erwinia</taxon>
    </lineage>
</organism>
<evidence type="ECO:0000313" key="1">
    <source>
        <dbReference type="EMBL" id="MEY8768922.1"/>
    </source>
</evidence>
<dbReference type="Gene3D" id="2.60.120.620">
    <property type="entry name" value="q2cbj1_9rhob like domain"/>
    <property type="match status" value="1"/>
</dbReference>
<comment type="caution">
    <text evidence="1">The sequence shown here is derived from an EMBL/GenBank/DDBJ whole genome shotgun (WGS) entry which is preliminary data.</text>
</comment>
<dbReference type="Proteomes" id="UP001565243">
    <property type="component" value="Unassembled WGS sequence"/>
</dbReference>
<evidence type="ECO:0008006" key="3">
    <source>
        <dbReference type="Google" id="ProtNLM"/>
    </source>
</evidence>
<gene>
    <name evidence="1" type="ORF">AB6T85_00510</name>
</gene>
<sequence>MPFQYYEDVIEDLDLYKISKIILEGNADGRVLYIIRNAVDPAVCEKIKSNFYEIMRIKGNHRPDDGFVKTEQIGSSQFHKTGMEYINATLESDADVLNLYQGMSDDVVRTLYMDKQLENFFSQEKISYRPSAFKSHNANFATTRRWLDNGNMSLWPHDDSAQLKFAEQDGYEIAAAKNVISSNLCVCDAANGGELKVWNCRPDDNIRKEFDVLDTGYPYPLAFADSFESFTVRLKPGDLYFLNASYLHGVTSSVENERISSGRFIGYIDNKVVWWT</sequence>
<evidence type="ECO:0000313" key="2">
    <source>
        <dbReference type="Proteomes" id="UP001565243"/>
    </source>
</evidence>
<keyword evidence="2" id="KW-1185">Reference proteome</keyword>
<proteinExistence type="predicted"/>
<accession>A0ABV4E205</accession>